<dbReference type="VEuPathDB" id="VectorBase:GPPI035511"/>
<dbReference type="Proteomes" id="UP000092460">
    <property type="component" value="Unassembled WGS sequence"/>
</dbReference>
<dbReference type="AlphaFoldDB" id="A0A1B0BND3"/>
<protein>
    <submittedName>
        <fullName evidence="1">Uncharacterized protein</fullName>
    </submittedName>
</protein>
<accession>A0A1B0BND3</accession>
<dbReference type="SUPFAM" id="SSF64005">
    <property type="entry name" value="Undecaprenyl diphosphate synthase"/>
    <property type="match status" value="1"/>
</dbReference>
<keyword evidence="2" id="KW-1185">Reference proteome</keyword>
<name>A0A1B0BND3_9MUSC</name>
<dbReference type="EMBL" id="JXJN01017343">
    <property type="status" value="NOT_ANNOTATED_CDS"/>
    <property type="molecule type" value="Genomic_DNA"/>
</dbReference>
<proteinExistence type="predicted"/>
<evidence type="ECO:0000313" key="2">
    <source>
        <dbReference type="Proteomes" id="UP000092460"/>
    </source>
</evidence>
<dbReference type="GO" id="GO:0016765">
    <property type="term" value="F:transferase activity, transferring alkyl or aryl (other than methyl) groups"/>
    <property type="evidence" value="ECO:0007669"/>
    <property type="project" value="InterPro"/>
</dbReference>
<dbReference type="InterPro" id="IPR036424">
    <property type="entry name" value="UPP_synth-like_sf"/>
</dbReference>
<organism evidence="1 2">
    <name type="scientific">Glossina palpalis gambiensis</name>
    <dbReference type="NCBI Taxonomy" id="67801"/>
    <lineage>
        <taxon>Eukaryota</taxon>
        <taxon>Metazoa</taxon>
        <taxon>Ecdysozoa</taxon>
        <taxon>Arthropoda</taxon>
        <taxon>Hexapoda</taxon>
        <taxon>Insecta</taxon>
        <taxon>Pterygota</taxon>
        <taxon>Neoptera</taxon>
        <taxon>Endopterygota</taxon>
        <taxon>Diptera</taxon>
        <taxon>Brachycera</taxon>
        <taxon>Muscomorpha</taxon>
        <taxon>Hippoboscoidea</taxon>
        <taxon>Glossinidae</taxon>
        <taxon>Glossina</taxon>
    </lineage>
</organism>
<dbReference type="EnsemblMetazoa" id="GPPI035511-RA">
    <property type="protein sequence ID" value="GPPI035511-PA"/>
    <property type="gene ID" value="GPPI035511"/>
</dbReference>
<sequence length="116" mass="13017">MAWVSDYKYTWCEKLAMNVIRSGGHLPDHVAFIMDGNRRYAKLGHIRKQISLSPQQPSTSQAKRRKIVTFVDLPTSGGINNSILSELDLQPGCSTQVETEMSKTIFIIYANNAINC</sequence>
<reference evidence="2" key="1">
    <citation type="submission" date="2015-01" db="EMBL/GenBank/DDBJ databases">
        <authorList>
            <person name="Aksoy S."/>
            <person name="Warren W."/>
            <person name="Wilson R.K."/>
        </authorList>
    </citation>
    <scope>NUCLEOTIDE SEQUENCE [LARGE SCALE GENOMIC DNA]</scope>
    <source>
        <strain evidence="2">IAEA</strain>
    </source>
</reference>
<evidence type="ECO:0000313" key="1">
    <source>
        <dbReference type="EnsemblMetazoa" id="GPPI035511-PA"/>
    </source>
</evidence>
<dbReference type="EMBL" id="JXJN01017342">
    <property type="status" value="NOT_ANNOTATED_CDS"/>
    <property type="molecule type" value="Genomic_DNA"/>
</dbReference>
<dbReference type="Gene3D" id="3.40.1180.10">
    <property type="entry name" value="Decaprenyl diphosphate synthase-like"/>
    <property type="match status" value="1"/>
</dbReference>
<dbReference type="STRING" id="67801.A0A1B0BND3"/>
<reference evidence="1" key="2">
    <citation type="submission" date="2020-05" db="UniProtKB">
        <authorList>
            <consortium name="EnsemblMetazoa"/>
        </authorList>
    </citation>
    <scope>IDENTIFICATION</scope>
    <source>
        <strain evidence="1">IAEA</strain>
    </source>
</reference>
<dbReference type="EMBL" id="JXJN01017344">
    <property type="status" value="NOT_ANNOTATED_CDS"/>
    <property type="molecule type" value="Genomic_DNA"/>
</dbReference>